<gene>
    <name evidence="1" type="ORF">UFOPK2996_01388</name>
    <name evidence="2" type="ORF">UFOPK3789_00388</name>
</gene>
<organism evidence="2">
    <name type="scientific">freshwater metagenome</name>
    <dbReference type="NCBI Taxonomy" id="449393"/>
    <lineage>
        <taxon>unclassified sequences</taxon>
        <taxon>metagenomes</taxon>
        <taxon>ecological metagenomes</taxon>
    </lineage>
</organism>
<proteinExistence type="predicted"/>
<reference evidence="2" key="1">
    <citation type="submission" date="2020-05" db="EMBL/GenBank/DDBJ databases">
        <authorList>
            <person name="Chiriac C."/>
            <person name="Salcher M."/>
            <person name="Ghai R."/>
            <person name="Kavagutti S V."/>
        </authorList>
    </citation>
    <scope>NUCLEOTIDE SEQUENCE</scope>
</reference>
<sequence>MPGLSVGQLGQQGIGAPTGGGFRDGLLAALLAGFLDVKKRLYD</sequence>
<dbReference type="AlphaFoldDB" id="A0A6J7JT36"/>
<evidence type="ECO:0000313" key="2">
    <source>
        <dbReference type="EMBL" id="CAB4946147.1"/>
    </source>
</evidence>
<protein>
    <submittedName>
        <fullName evidence="2">Unannotated protein</fullName>
    </submittedName>
</protein>
<dbReference type="EMBL" id="CAFAAH010000231">
    <property type="protein sequence ID" value="CAB4807035.1"/>
    <property type="molecule type" value="Genomic_DNA"/>
</dbReference>
<name>A0A6J7JT36_9ZZZZ</name>
<dbReference type="EMBL" id="CAFBNL010000013">
    <property type="protein sequence ID" value="CAB4946147.1"/>
    <property type="molecule type" value="Genomic_DNA"/>
</dbReference>
<evidence type="ECO:0000313" key="1">
    <source>
        <dbReference type="EMBL" id="CAB4807035.1"/>
    </source>
</evidence>
<accession>A0A6J7JT36</accession>